<protein>
    <submittedName>
        <fullName evidence="2">Uncharacterized protein</fullName>
    </submittedName>
</protein>
<evidence type="ECO:0000313" key="3">
    <source>
        <dbReference type="Proteomes" id="UP000807469"/>
    </source>
</evidence>
<evidence type="ECO:0000256" key="1">
    <source>
        <dbReference type="SAM" id="MobiDB-lite"/>
    </source>
</evidence>
<dbReference type="AlphaFoldDB" id="A0A9P5Z6B7"/>
<gene>
    <name evidence="2" type="ORF">BDN70DRAFT_991561</name>
</gene>
<feature type="region of interest" description="Disordered" evidence="1">
    <location>
        <begin position="115"/>
        <end position="139"/>
    </location>
</feature>
<name>A0A9P5Z6B7_9AGAR</name>
<sequence length="139" mass="14986">MTALPLQHAPATQPPISFDAVLQATPMPDPGPEYYAARRKLWLTPLDAACSSARMAANSQKIESLLSHEDKLYSVQAWRSISSGQRLKRNLPLPVLIKITHAAWLRDNTWPAGIVAPDSDEEQAANPDAMAGSSSQAGA</sequence>
<accession>A0A9P5Z6B7</accession>
<dbReference type="OrthoDB" id="3366194at2759"/>
<proteinExistence type="predicted"/>
<keyword evidence="3" id="KW-1185">Reference proteome</keyword>
<reference evidence="2" key="1">
    <citation type="submission" date="2020-11" db="EMBL/GenBank/DDBJ databases">
        <authorList>
            <consortium name="DOE Joint Genome Institute"/>
            <person name="Ahrendt S."/>
            <person name="Riley R."/>
            <person name="Andreopoulos W."/>
            <person name="Labutti K."/>
            <person name="Pangilinan J."/>
            <person name="Ruiz-Duenas F.J."/>
            <person name="Barrasa J.M."/>
            <person name="Sanchez-Garcia M."/>
            <person name="Camarero S."/>
            <person name="Miyauchi S."/>
            <person name="Serrano A."/>
            <person name="Linde D."/>
            <person name="Babiker R."/>
            <person name="Drula E."/>
            <person name="Ayuso-Fernandez I."/>
            <person name="Pacheco R."/>
            <person name="Padilla G."/>
            <person name="Ferreira P."/>
            <person name="Barriuso J."/>
            <person name="Kellner H."/>
            <person name="Castanera R."/>
            <person name="Alfaro M."/>
            <person name="Ramirez L."/>
            <person name="Pisabarro A.G."/>
            <person name="Kuo A."/>
            <person name="Tritt A."/>
            <person name="Lipzen A."/>
            <person name="He G."/>
            <person name="Yan M."/>
            <person name="Ng V."/>
            <person name="Cullen D."/>
            <person name="Martin F."/>
            <person name="Rosso M.-N."/>
            <person name="Henrissat B."/>
            <person name="Hibbett D."/>
            <person name="Martinez A.T."/>
            <person name="Grigoriev I.V."/>
        </authorList>
    </citation>
    <scope>NUCLEOTIDE SEQUENCE</scope>
    <source>
        <strain evidence="2">CIRM-BRFM 674</strain>
    </source>
</reference>
<evidence type="ECO:0000313" key="2">
    <source>
        <dbReference type="EMBL" id="KAF9481817.1"/>
    </source>
</evidence>
<dbReference type="Proteomes" id="UP000807469">
    <property type="component" value="Unassembled WGS sequence"/>
</dbReference>
<comment type="caution">
    <text evidence="2">The sequence shown here is derived from an EMBL/GenBank/DDBJ whole genome shotgun (WGS) entry which is preliminary data.</text>
</comment>
<dbReference type="EMBL" id="MU155173">
    <property type="protein sequence ID" value="KAF9481817.1"/>
    <property type="molecule type" value="Genomic_DNA"/>
</dbReference>
<organism evidence="2 3">
    <name type="scientific">Pholiota conissans</name>
    <dbReference type="NCBI Taxonomy" id="109636"/>
    <lineage>
        <taxon>Eukaryota</taxon>
        <taxon>Fungi</taxon>
        <taxon>Dikarya</taxon>
        <taxon>Basidiomycota</taxon>
        <taxon>Agaricomycotina</taxon>
        <taxon>Agaricomycetes</taxon>
        <taxon>Agaricomycetidae</taxon>
        <taxon>Agaricales</taxon>
        <taxon>Agaricineae</taxon>
        <taxon>Strophariaceae</taxon>
        <taxon>Pholiota</taxon>
    </lineage>
</organism>